<gene>
    <name evidence="3" type="ORF">THAOC_19872</name>
</gene>
<accession>K0S3N4</accession>
<keyword evidence="1" id="KW-0812">Transmembrane</keyword>
<evidence type="ECO:0000313" key="4">
    <source>
        <dbReference type="Proteomes" id="UP000266841"/>
    </source>
</evidence>
<evidence type="ECO:0000256" key="1">
    <source>
        <dbReference type="SAM" id="Phobius"/>
    </source>
</evidence>
<keyword evidence="2" id="KW-0732">Signal</keyword>
<evidence type="ECO:0000256" key="2">
    <source>
        <dbReference type="SAM" id="SignalP"/>
    </source>
</evidence>
<evidence type="ECO:0000313" key="3">
    <source>
        <dbReference type="EMBL" id="EJK59855.1"/>
    </source>
</evidence>
<feature type="chain" id="PRO_5003839664" evidence="2">
    <location>
        <begin position="20"/>
        <end position="136"/>
    </location>
</feature>
<name>K0S3N4_THAOC</name>
<organism evidence="3 4">
    <name type="scientific">Thalassiosira oceanica</name>
    <name type="common">Marine diatom</name>
    <dbReference type="NCBI Taxonomy" id="159749"/>
    <lineage>
        <taxon>Eukaryota</taxon>
        <taxon>Sar</taxon>
        <taxon>Stramenopiles</taxon>
        <taxon>Ochrophyta</taxon>
        <taxon>Bacillariophyta</taxon>
        <taxon>Coscinodiscophyceae</taxon>
        <taxon>Thalassiosirophycidae</taxon>
        <taxon>Thalassiosirales</taxon>
        <taxon>Thalassiosiraceae</taxon>
        <taxon>Thalassiosira</taxon>
    </lineage>
</organism>
<dbReference type="Proteomes" id="UP000266841">
    <property type="component" value="Unassembled WGS sequence"/>
</dbReference>
<keyword evidence="1" id="KW-0472">Membrane</keyword>
<sequence length="136" mass="14970">MPLLTAIVVLIRLLQSSGAFTVHFTVLGRPGPSSARVGSVGSQVLVARLDDNDIDGRFDHEDAAPSKFVERFRRGDTIGILAFTVAVFFFAIAASGQLFVSFDPESMRTTYTKVDADKILQEDFQRDFSSVMFDDT</sequence>
<feature type="signal peptide" evidence="2">
    <location>
        <begin position="1"/>
        <end position="19"/>
    </location>
</feature>
<dbReference type="AlphaFoldDB" id="K0S3N4"/>
<dbReference type="EMBL" id="AGNL01022157">
    <property type="protein sequence ID" value="EJK59855.1"/>
    <property type="molecule type" value="Genomic_DNA"/>
</dbReference>
<keyword evidence="4" id="KW-1185">Reference proteome</keyword>
<proteinExistence type="predicted"/>
<comment type="caution">
    <text evidence="3">The sequence shown here is derived from an EMBL/GenBank/DDBJ whole genome shotgun (WGS) entry which is preliminary data.</text>
</comment>
<keyword evidence="1" id="KW-1133">Transmembrane helix</keyword>
<feature type="transmembrane region" description="Helical" evidence="1">
    <location>
        <begin position="78"/>
        <end position="100"/>
    </location>
</feature>
<protein>
    <submittedName>
        <fullName evidence="3">Uncharacterized protein</fullName>
    </submittedName>
</protein>
<reference evidence="3 4" key="1">
    <citation type="journal article" date="2012" name="Genome Biol.">
        <title>Genome and low-iron response of an oceanic diatom adapted to chronic iron limitation.</title>
        <authorList>
            <person name="Lommer M."/>
            <person name="Specht M."/>
            <person name="Roy A.S."/>
            <person name="Kraemer L."/>
            <person name="Andreson R."/>
            <person name="Gutowska M.A."/>
            <person name="Wolf J."/>
            <person name="Bergner S.V."/>
            <person name="Schilhabel M.B."/>
            <person name="Klostermeier U.C."/>
            <person name="Beiko R.G."/>
            <person name="Rosenstiel P."/>
            <person name="Hippler M."/>
            <person name="Laroche J."/>
        </authorList>
    </citation>
    <scope>NUCLEOTIDE SEQUENCE [LARGE SCALE GENOMIC DNA]</scope>
    <source>
        <strain evidence="3 4">CCMP1005</strain>
    </source>
</reference>